<dbReference type="Gene3D" id="2.120.10.30">
    <property type="entry name" value="TolB, C-terminal domain"/>
    <property type="match status" value="1"/>
</dbReference>
<reference evidence="1 2" key="1">
    <citation type="submission" date="2024-01" db="EMBL/GenBank/DDBJ databases">
        <title>A draft genome for a cacao thread blight-causing isolate of Paramarasmius palmivorus.</title>
        <authorList>
            <person name="Baruah I.K."/>
            <person name="Bukari Y."/>
            <person name="Amoako-Attah I."/>
            <person name="Meinhardt L.W."/>
            <person name="Bailey B.A."/>
            <person name="Cohen S.P."/>
        </authorList>
    </citation>
    <scope>NUCLEOTIDE SEQUENCE [LARGE SCALE GENOMIC DNA]</scope>
    <source>
        <strain evidence="1 2">GH-12</strain>
    </source>
</reference>
<dbReference type="EMBL" id="JAYKXP010000046">
    <property type="protein sequence ID" value="KAK7037480.1"/>
    <property type="molecule type" value="Genomic_DNA"/>
</dbReference>
<dbReference type="PANTHER" id="PTHR43135">
    <property type="entry name" value="ALPHA-D-RIBOSE 1-METHYLPHOSPHONATE 5-TRIPHOSPHATE DIPHOSPHATASE"/>
    <property type="match status" value="1"/>
</dbReference>
<dbReference type="Gene3D" id="2.30.40.10">
    <property type="entry name" value="Urease, subunit C, domain 1"/>
    <property type="match status" value="2"/>
</dbReference>
<name>A0AAW0CEM8_9AGAR</name>
<dbReference type="SUPFAM" id="SSF82171">
    <property type="entry name" value="DPP6 N-terminal domain-like"/>
    <property type="match status" value="1"/>
</dbReference>
<gene>
    <name evidence="1" type="ORF">VNI00_010972</name>
</gene>
<evidence type="ECO:0000313" key="1">
    <source>
        <dbReference type="EMBL" id="KAK7037480.1"/>
    </source>
</evidence>
<dbReference type="InterPro" id="IPR051781">
    <property type="entry name" value="Metallo-dep_Hydrolase"/>
</dbReference>
<dbReference type="GO" id="GO:0016810">
    <property type="term" value="F:hydrolase activity, acting on carbon-nitrogen (but not peptide) bonds"/>
    <property type="evidence" value="ECO:0007669"/>
    <property type="project" value="InterPro"/>
</dbReference>
<dbReference type="SUPFAM" id="SSF51338">
    <property type="entry name" value="Composite domain of metallo-dependent hydrolases"/>
    <property type="match status" value="1"/>
</dbReference>
<dbReference type="SUPFAM" id="SSF51556">
    <property type="entry name" value="Metallo-dependent hydrolases"/>
    <property type="match status" value="1"/>
</dbReference>
<dbReference type="AlphaFoldDB" id="A0AAW0CEM8"/>
<dbReference type="InterPro" id="IPR032466">
    <property type="entry name" value="Metal_Hydrolase"/>
</dbReference>
<dbReference type="Gene3D" id="3.20.20.140">
    <property type="entry name" value="Metal-dependent hydrolases"/>
    <property type="match status" value="2"/>
</dbReference>
<organism evidence="1 2">
    <name type="scientific">Paramarasmius palmivorus</name>
    <dbReference type="NCBI Taxonomy" id="297713"/>
    <lineage>
        <taxon>Eukaryota</taxon>
        <taxon>Fungi</taxon>
        <taxon>Dikarya</taxon>
        <taxon>Basidiomycota</taxon>
        <taxon>Agaricomycotina</taxon>
        <taxon>Agaricomycetes</taxon>
        <taxon>Agaricomycetidae</taxon>
        <taxon>Agaricales</taxon>
        <taxon>Marasmiineae</taxon>
        <taxon>Marasmiaceae</taxon>
        <taxon>Paramarasmius</taxon>
    </lineage>
</organism>
<comment type="caution">
    <text evidence="1">The sequence shown here is derived from an EMBL/GenBank/DDBJ whole genome shotgun (WGS) entry which is preliminary data.</text>
</comment>
<keyword evidence="2" id="KW-1185">Reference proteome</keyword>
<proteinExistence type="predicted"/>
<accession>A0AAW0CEM8</accession>
<dbReference type="Proteomes" id="UP001383192">
    <property type="component" value="Unassembled WGS sequence"/>
</dbReference>
<protein>
    <recommendedName>
        <fullName evidence="3">Amidohydrolase-related domain-containing protein</fullName>
    </recommendedName>
</protein>
<dbReference type="PANTHER" id="PTHR43135:SF3">
    <property type="entry name" value="ALPHA-D-RIBOSE 1-METHYLPHOSPHONATE 5-TRIPHOSPHATE DIPHOSPHATASE"/>
    <property type="match status" value="1"/>
</dbReference>
<sequence>MKEKEIQTLTYTNLTAFLPTGHQPSPHFADSEDPADSFKDNVWPIRDPAKSPWDISTDFPYPRLLQYRVSEGTWLRLDVHPTTGDVVFDMLGDIYCIPGQYVVDSQFFGEQAEARPVLQGIPYDADPHFSPSGDRIVFRSDAGHGLENIWDEEEEELFSQGLETEDRKHRRLIREGRAGAKRVTNETFRYLTDPRFHPSKDTIIATKWYTSSRSLGAGEGWEYPVPSLDGEGQETIPVGSGTRVVSRTLPAGFTDYNSQQIGPEMNIWRGEDSVIYSKNVIDSTTFQYSKDVHAGIYSIFSKNLTTGSTTTLVSASPGGASRPELSRDGRTLAFVRRVRDKGVLVFKDLETGTITHIWDGLSFDLTAISAPMGTYTSFAFTPNDDAVIIWAAVRGDQPRNIPFTATVELRLADTRHFETSVDLLDLESQDTGRVRAFKDLRVDEQGTRATFQAAGVTVVQDIGKSNITNVPVLDASAPYYFPSFADVLVHARWSDTNFTSFEVADLRSGKAYEIVGLPLGRYRSPVFAASQKKLAFVKIASDYLSGNIIATAGAGLYIADVDVSELDDSTSTLEVKKLQFIPSDADPSDRIQLRFVEDTKLLVNQPQVSFIIDLAGETDITGKPPHSTIATGRTSVELVTSVKPQSSAWKQWTSCMNQMTSGHVNQDSGYAPENVAFVDFLYAYVAPGSSIETGDDAEGVWSKPGNSTKGLARDPSCTRLELSKLSQCSSEIEQDPETFGIACVKNLVEFQEVFAEHSTDIARLKKDVQTTSKLVIQNATLLTMETGNLDTDLIHGGSLVIKDGIFETVGSLSDGDLEDAEVIQANGGFVVPGFLDVHAHWSGASNPVPAKSWEMETFLAHGVTTMHNPSTDTVDTFIERSRVEGGYFIGPRILHTGSVIYGAAEPSLHQLAVDMDDAMSTLIRIKAEGGPYGISYKNYNQPLRSSRQRLLLAARNLSMLCVPEGGMNYDWDLTYIIDGMTTVEHAIPVPAFYDDVLQLFAQSGTQNTPTHLVNYGGTFGEQYVWANHDVPNDSKLRQFHRHDQLEELTESTARPRLSYQLFNTSESLAKGVGLGLKTMIGAHGEPPLGLKLSLRNLLHATRWTKQLPGITLQAATSWPAQTFGLFTSLGSLSKGKLADFLIYPADADLLEGPIELTQSLKYVARGGRIWKASTMEEVWPVKGRKQEMPPFNPE</sequence>
<evidence type="ECO:0008006" key="3">
    <source>
        <dbReference type="Google" id="ProtNLM"/>
    </source>
</evidence>
<evidence type="ECO:0000313" key="2">
    <source>
        <dbReference type="Proteomes" id="UP001383192"/>
    </source>
</evidence>
<dbReference type="InterPro" id="IPR011059">
    <property type="entry name" value="Metal-dep_hydrolase_composite"/>
</dbReference>
<dbReference type="InterPro" id="IPR011042">
    <property type="entry name" value="6-blade_b-propeller_TolB-like"/>
</dbReference>